<dbReference type="InterPro" id="IPR006612">
    <property type="entry name" value="THAP_Znf"/>
</dbReference>
<dbReference type="GO" id="GO:0005634">
    <property type="term" value="C:nucleus"/>
    <property type="evidence" value="ECO:0007669"/>
    <property type="project" value="TreeGrafter"/>
</dbReference>
<evidence type="ECO:0000256" key="6">
    <source>
        <dbReference type="PROSITE-ProRule" id="PRU00042"/>
    </source>
</evidence>
<dbReference type="SMART" id="SM00980">
    <property type="entry name" value="THAP"/>
    <property type="match status" value="1"/>
</dbReference>
<evidence type="ECO:0000259" key="8">
    <source>
        <dbReference type="PROSITE" id="PS50157"/>
    </source>
</evidence>
<dbReference type="AlphaFoldDB" id="A0A9P0FD05"/>
<feature type="domain" description="C2H2-type" evidence="8">
    <location>
        <begin position="167"/>
        <end position="194"/>
    </location>
</feature>
<dbReference type="InterPro" id="IPR013087">
    <property type="entry name" value="Znf_C2H2_type"/>
</dbReference>
<evidence type="ECO:0000256" key="1">
    <source>
        <dbReference type="ARBA" id="ARBA00022723"/>
    </source>
</evidence>
<dbReference type="PANTHER" id="PTHR24403:SF105">
    <property type="entry name" value="ZINC FINGER PROTEIN 2-LIKE ISOFORM X1"/>
    <property type="match status" value="1"/>
</dbReference>
<dbReference type="GO" id="GO:0003677">
    <property type="term" value="F:DNA binding"/>
    <property type="evidence" value="ECO:0007669"/>
    <property type="project" value="UniProtKB-UniRule"/>
</dbReference>
<keyword evidence="11" id="KW-1185">Reference proteome</keyword>
<dbReference type="SUPFAM" id="SSF57716">
    <property type="entry name" value="Glucocorticoid receptor-like (DNA-binding domain)"/>
    <property type="match status" value="1"/>
</dbReference>
<gene>
    <name evidence="10" type="ORF">MELIAE_LOCUS2240</name>
</gene>
<dbReference type="Gene3D" id="3.30.160.60">
    <property type="entry name" value="Classic Zinc Finger"/>
    <property type="match status" value="3"/>
</dbReference>
<dbReference type="InterPro" id="IPR050688">
    <property type="entry name" value="Zinc_finger/UBP_domain"/>
</dbReference>
<dbReference type="GO" id="GO:0045944">
    <property type="term" value="P:positive regulation of transcription by RNA polymerase II"/>
    <property type="evidence" value="ECO:0007669"/>
    <property type="project" value="TreeGrafter"/>
</dbReference>
<evidence type="ECO:0000256" key="4">
    <source>
        <dbReference type="ARBA" id="ARBA00022833"/>
    </source>
</evidence>
<reference evidence="10" key="1">
    <citation type="submission" date="2021-12" db="EMBL/GenBank/DDBJ databases">
        <authorList>
            <person name="King R."/>
        </authorList>
    </citation>
    <scope>NUCLEOTIDE SEQUENCE</scope>
</reference>
<dbReference type="GO" id="GO:0008270">
    <property type="term" value="F:zinc ion binding"/>
    <property type="evidence" value="ECO:0007669"/>
    <property type="project" value="UniProtKB-KW"/>
</dbReference>
<dbReference type="PROSITE" id="PS50157">
    <property type="entry name" value="ZINC_FINGER_C2H2_2"/>
    <property type="match status" value="1"/>
</dbReference>
<evidence type="ECO:0000256" key="5">
    <source>
        <dbReference type="ARBA" id="ARBA00023125"/>
    </source>
</evidence>
<evidence type="ECO:0000313" key="11">
    <source>
        <dbReference type="Proteomes" id="UP001154078"/>
    </source>
</evidence>
<dbReference type="PANTHER" id="PTHR24403">
    <property type="entry name" value="ZINC FINGER PROTEIN"/>
    <property type="match status" value="1"/>
</dbReference>
<name>A0A9P0FD05_BRAAE</name>
<dbReference type="SMART" id="SM00355">
    <property type="entry name" value="ZnF_C2H2"/>
    <property type="match status" value="6"/>
</dbReference>
<keyword evidence="2" id="KW-0677">Repeat</keyword>
<feature type="domain" description="THAP-type" evidence="9">
    <location>
        <begin position="1"/>
        <end position="95"/>
    </location>
</feature>
<dbReference type="InterPro" id="IPR036236">
    <property type="entry name" value="Znf_C2H2_sf"/>
</dbReference>
<evidence type="ECO:0000256" key="7">
    <source>
        <dbReference type="PROSITE-ProRule" id="PRU00309"/>
    </source>
</evidence>
<protein>
    <recommendedName>
        <fullName evidence="12">THAP-type domain-containing protein</fullName>
    </recommendedName>
</protein>
<sequence length="382" mass="45180">MGRRCSVPHCYTGYRKSKDRAEKETGSLFKVPDDDYFREQWNKAIAREDRLLGAKDFVCYKHFSRDDFIHKRFLKHAVEEYKVPKLKPDAIPSIFPELPDHIIKICKKRRKMPLPIKQEQETLIPEPEVQIKEELVEDEVESGIKTTEIEIKTEIQEEEEFIGVKIYKCVECDYKSTYKHNLQTHMTKHEKKCKYVCEKCPFFKTKWIETYKSHLRIKHDVGELKEYTCSLCTFKTKVQVCLKRHMDRHKKLLGMARYICQLCNFSTDVHKDYLQHKKMHKNNANFLLKDYHDFGILDVLLSEDLNEEFSEASTSNSIISSDSYHCKKCTFTSCTEENLQTHQKLKHCKMGAQQLLKCAECNFVSKTILCLKLHMKKHEADD</sequence>
<keyword evidence="1" id="KW-0479">Metal-binding</keyword>
<evidence type="ECO:0000313" key="10">
    <source>
        <dbReference type="EMBL" id="CAH0548887.1"/>
    </source>
</evidence>
<evidence type="ECO:0000256" key="3">
    <source>
        <dbReference type="ARBA" id="ARBA00022771"/>
    </source>
</evidence>
<dbReference type="OrthoDB" id="6764673at2759"/>
<evidence type="ECO:0008006" key="12">
    <source>
        <dbReference type="Google" id="ProtNLM"/>
    </source>
</evidence>
<organism evidence="10 11">
    <name type="scientific">Brassicogethes aeneus</name>
    <name type="common">Rape pollen beetle</name>
    <name type="synonym">Meligethes aeneus</name>
    <dbReference type="NCBI Taxonomy" id="1431903"/>
    <lineage>
        <taxon>Eukaryota</taxon>
        <taxon>Metazoa</taxon>
        <taxon>Ecdysozoa</taxon>
        <taxon>Arthropoda</taxon>
        <taxon>Hexapoda</taxon>
        <taxon>Insecta</taxon>
        <taxon>Pterygota</taxon>
        <taxon>Neoptera</taxon>
        <taxon>Endopterygota</taxon>
        <taxon>Coleoptera</taxon>
        <taxon>Polyphaga</taxon>
        <taxon>Cucujiformia</taxon>
        <taxon>Nitidulidae</taxon>
        <taxon>Meligethinae</taxon>
        <taxon>Brassicogethes</taxon>
    </lineage>
</organism>
<accession>A0A9P0FD05</accession>
<dbReference type="Pfam" id="PF05485">
    <property type="entry name" value="THAP"/>
    <property type="match status" value="1"/>
</dbReference>
<proteinExistence type="predicted"/>
<dbReference type="EMBL" id="OV121141">
    <property type="protein sequence ID" value="CAH0548887.1"/>
    <property type="molecule type" value="Genomic_DNA"/>
</dbReference>
<keyword evidence="4" id="KW-0862">Zinc</keyword>
<keyword evidence="3 6" id="KW-0863">Zinc-finger</keyword>
<evidence type="ECO:0000256" key="2">
    <source>
        <dbReference type="ARBA" id="ARBA00022737"/>
    </source>
</evidence>
<dbReference type="Proteomes" id="UP001154078">
    <property type="component" value="Chromosome 10"/>
</dbReference>
<dbReference type="SUPFAM" id="SSF57667">
    <property type="entry name" value="beta-beta-alpha zinc fingers"/>
    <property type="match status" value="1"/>
</dbReference>
<dbReference type="PROSITE" id="PS50950">
    <property type="entry name" value="ZF_THAP"/>
    <property type="match status" value="1"/>
</dbReference>
<keyword evidence="5 7" id="KW-0238">DNA-binding</keyword>
<evidence type="ECO:0000259" key="9">
    <source>
        <dbReference type="PROSITE" id="PS50950"/>
    </source>
</evidence>